<proteinExistence type="predicted"/>
<evidence type="ECO:0000313" key="1">
    <source>
        <dbReference type="EMBL" id="GJS93980.1"/>
    </source>
</evidence>
<reference evidence="1" key="2">
    <citation type="submission" date="2022-01" db="EMBL/GenBank/DDBJ databases">
        <authorList>
            <person name="Yamashiro T."/>
            <person name="Shiraishi A."/>
            <person name="Satake H."/>
            <person name="Nakayama K."/>
        </authorList>
    </citation>
    <scope>NUCLEOTIDE SEQUENCE</scope>
</reference>
<comment type="caution">
    <text evidence="1">The sequence shown here is derived from an EMBL/GenBank/DDBJ whole genome shotgun (WGS) entry which is preliminary data.</text>
</comment>
<dbReference type="Proteomes" id="UP001151760">
    <property type="component" value="Unassembled WGS sequence"/>
</dbReference>
<keyword evidence="2" id="KW-1185">Reference proteome</keyword>
<organism evidence="1 2">
    <name type="scientific">Tanacetum coccineum</name>
    <dbReference type="NCBI Taxonomy" id="301880"/>
    <lineage>
        <taxon>Eukaryota</taxon>
        <taxon>Viridiplantae</taxon>
        <taxon>Streptophyta</taxon>
        <taxon>Embryophyta</taxon>
        <taxon>Tracheophyta</taxon>
        <taxon>Spermatophyta</taxon>
        <taxon>Magnoliopsida</taxon>
        <taxon>eudicotyledons</taxon>
        <taxon>Gunneridae</taxon>
        <taxon>Pentapetalae</taxon>
        <taxon>asterids</taxon>
        <taxon>campanulids</taxon>
        <taxon>Asterales</taxon>
        <taxon>Asteraceae</taxon>
        <taxon>Asteroideae</taxon>
        <taxon>Anthemideae</taxon>
        <taxon>Anthemidinae</taxon>
        <taxon>Tanacetum</taxon>
    </lineage>
</organism>
<protein>
    <submittedName>
        <fullName evidence="1">Uncharacterized protein</fullName>
    </submittedName>
</protein>
<name>A0ABQ4ZVI5_9ASTR</name>
<sequence>MQCEWKKEVVGGGGVPGDGEWRGGEVLPVIGSGGSKMFTDDRYVSCTHNVPSDDSICLDVQTDDRYVIVVTQDVQTDESISYRGTVDVQRMRSICNLVQ</sequence>
<reference evidence="1" key="1">
    <citation type="journal article" date="2022" name="Int. J. Mol. Sci.">
        <title>Draft Genome of Tanacetum Coccineum: Genomic Comparison of Closely Related Tanacetum-Family Plants.</title>
        <authorList>
            <person name="Yamashiro T."/>
            <person name="Shiraishi A."/>
            <person name="Nakayama K."/>
            <person name="Satake H."/>
        </authorList>
    </citation>
    <scope>NUCLEOTIDE SEQUENCE</scope>
</reference>
<gene>
    <name evidence="1" type="ORF">Tco_0800948</name>
</gene>
<evidence type="ECO:0000313" key="2">
    <source>
        <dbReference type="Proteomes" id="UP001151760"/>
    </source>
</evidence>
<accession>A0ABQ4ZVI5</accession>
<dbReference type="EMBL" id="BQNB010011697">
    <property type="protein sequence ID" value="GJS93980.1"/>
    <property type="molecule type" value="Genomic_DNA"/>
</dbReference>